<feature type="disulfide bond" evidence="17">
    <location>
        <begin position="83"/>
        <end position="88"/>
    </location>
</feature>
<dbReference type="PRINTS" id="PR00461">
    <property type="entry name" value="PLPEROXIDASE"/>
</dbReference>
<evidence type="ECO:0000256" key="18">
    <source>
        <dbReference type="RuleBase" id="RU362060"/>
    </source>
</evidence>
<keyword evidence="11 16" id="KW-0408">Iron</keyword>
<dbReference type="InterPro" id="IPR010255">
    <property type="entry name" value="Haem_peroxidase_sf"/>
</dbReference>
<keyword evidence="14 18" id="KW-0376">Hydrogen peroxide</keyword>
<feature type="disulfide bond" evidence="17">
    <location>
        <begin position="132"/>
        <end position="335"/>
    </location>
</feature>
<dbReference type="Gene3D" id="1.10.420.10">
    <property type="entry name" value="Peroxidase, domain 2"/>
    <property type="match status" value="1"/>
</dbReference>
<gene>
    <name evidence="20" type="ORF">CDL12_14817</name>
</gene>
<evidence type="ECO:0000256" key="10">
    <source>
        <dbReference type="ARBA" id="ARBA00023002"/>
    </source>
</evidence>
<dbReference type="InterPro" id="IPR033905">
    <property type="entry name" value="Secretory_peroxidase"/>
</dbReference>
<evidence type="ECO:0000256" key="3">
    <source>
        <dbReference type="ARBA" id="ARBA00012313"/>
    </source>
</evidence>
<feature type="binding site" evidence="16">
    <location>
        <position position="91"/>
    </location>
    <ligand>
        <name>Ca(2+)</name>
        <dbReference type="ChEBI" id="CHEBI:29108"/>
        <label>1</label>
    </ligand>
</feature>
<evidence type="ECO:0000313" key="21">
    <source>
        <dbReference type="Proteomes" id="UP000231279"/>
    </source>
</evidence>
<comment type="cofactor">
    <cofactor evidence="16 18">
        <name>heme b</name>
        <dbReference type="ChEBI" id="CHEBI:60344"/>
    </cofactor>
    <text evidence="16 18">Binds 1 heme b (iron(II)-protoporphyrin IX) group per subunit.</text>
</comment>
<dbReference type="InterPro" id="IPR000823">
    <property type="entry name" value="Peroxidase_pln"/>
</dbReference>
<dbReference type="Pfam" id="PF00141">
    <property type="entry name" value="peroxidase"/>
    <property type="match status" value="1"/>
</dbReference>
<evidence type="ECO:0000256" key="13">
    <source>
        <dbReference type="ARBA" id="ARBA00023180"/>
    </source>
</evidence>
<dbReference type="InterPro" id="IPR002016">
    <property type="entry name" value="Haem_peroxidase"/>
</dbReference>
<dbReference type="PANTHER" id="PTHR31517:SF59">
    <property type="entry name" value="PEROXIDASE"/>
    <property type="match status" value="1"/>
</dbReference>
<dbReference type="STRING" id="429701.A0A2G9H4Y2"/>
<dbReference type="GO" id="GO:0006979">
    <property type="term" value="P:response to oxidative stress"/>
    <property type="evidence" value="ECO:0007669"/>
    <property type="project" value="UniProtKB-UniRule"/>
</dbReference>
<keyword evidence="21" id="KW-1185">Reference proteome</keyword>
<comment type="subcellular location">
    <subcellularLocation>
        <location evidence="18">Secreted</location>
    </subcellularLocation>
</comment>
<feature type="binding site" description="axial binding residue" evidence="16">
    <location>
        <position position="202"/>
    </location>
    <ligand>
        <name>heme b</name>
        <dbReference type="ChEBI" id="CHEBI:60344"/>
    </ligand>
    <ligandPart>
        <name>Fe</name>
        <dbReference type="ChEBI" id="CHEBI:18248"/>
    </ligandPart>
</feature>
<evidence type="ECO:0000256" key="7">
    <source>
        <dbReference type="ARBA" id="ARBA00022723"/>
    </source>
</evidence>
<keyword evidence="6 18" id="KW-0349">Heme</keyword>
<evidence type="ECO:0000256" key="6">
    <source>
        <dbReference type="ARBA" id="ARBA00022617"/>
    </source>
</evidence>
<feature type="disulfide bond" evidence="17">
    <location>
        <begin position="50"/>
        <end position="126"/>
    </location>
</feature>
<proteinExistence type="inferred from homology"/>
<evidence type="ECO:0000256" key="11">
    <source>
        <dbReference type="ARBA" id="ARBA00023004"/>
    </source>
</evidence>
<dbReference type="Gene3D" id="1.10.520.10">
    <property type="match status" value="1"/>
</dbReference>
<evidence type="ECO:0000259" key="19">
    <source>
        <dbReference type="PROSITE" id="PS50873"/>
    </source>
</evidence>
<dbReference type="FunFam" id="1.10.420.10:FF:000007">
    <property type="entry name" value="Peroxidase"/>
    <property type="match status" value="1"/>
</dbReference>
<dbReference type="SUPFAM" id="SSF48113">
    <property type="entry name" value="Heme-dependent peroxidases"/>
    <property type="match status" value="1"/>
</dbReference>
<feature type="binding site" evidence="16">
    <location>
        <position position="258"/>
    </location>
    <ligand>
        <name>Ca(2+)</name>
        <dbReference type="ChEBI" id="CHEBI:29108"/>
        <label>2</label>
    </ligand>
</feature>
<keyword evidence="12 17" id="KW-1015">Disulfide bond</keyword>
<feature type="disulfide bond" evidence="17">
    <location>
        <begin position="209"/>
        <end position="241"/>
    </location>
</feature>
<dbReference type="PROSITE" id="PS50873">
    <property type="entry name" value="PEROXIDASE_4"/>
    <property type="match status" value="1"/>
</dbReference>
<comment type="cofactor">
    <cofactor evidence="16 18">
        <name>Ca(2+)</name>
        <dbReference type="ChEBI" id="CHEBI:29108"/>
    </cofactor>
    <text evidence="16 18">Binds 2 calcium ions per subunit.</text>
</comment>
<dbReference type="GO" id="GO:0046872">
    <property type="term" value="F:metal ion binding"/>
    <property type="evidence" value="ECO:0007669"/>
    <property type="project" value="UniProtKB-UniRule"/>
</dbReference>
<feature type="binding site" evidence="16">
    <location>
        <position position="82"/>
    </location>
    <ligand>
        <name>Ca(2+)</name>
        <dbReference type="ChEBI" id="CHEBI:29108"/>
        <label>1</label>
    </ligand>
</feature>
<dbReference type="GO" id="GO:0140825">
    <property type="term" value="F:lactoperoxidase activity"/>
    <property type="evidence" value="ECO:0007669"/>
    <property type="project" value="UniProtKB-EC"/>
</dbReference>
<protein>
    <recommendedName>
        <fullName evidence="3 18">Peroxidase</fullName>
        <ecNumber evidence="3 18">1.11.1.7</ecNumber>
    </recommendedName>
</protein>
<keyword evidence="5 18" id="KW-0575">Peroxidase</keyword>
<feature type="binding site" evidence="16">
    <location>
        <position position="89"/>
    </location>
    <ligand>
        <name>Ca(2+)</name>
        <dbReference type="ChEBI" id="CHEBI:29108"/>
        <label>1</label>
    </ligand>
</feature>
<dbReference type="PRINTS" id="PR00458">
    <property type="entry name" value="PEROXIDASE"/>
</dbReference>
<feature type="domain" description="Plant heme peroxidase family profile" evidence="19">
    <location>
        <begin position="38"/>
        <end position="339"/>
    </location>
</feature>
<evidence type="ECO:0000256" key="8">
    <source>
        <dbReference type="ARBA" id="ARBA00022729"/>
    </source>
</evidence>
<feature type="binding site" evidence="16">
    <location>
        <position position="87"/>
    </location>
    <ligand>
        <name>Ca(2+)</name>
        <dbReference type="ChEBI" id="CHEBI:29108"/>
        <label>1</label>
    </ligand>
</feature>
<feature type="binding site" evidence="16">
    <location>
        <position position="85"/>
    </location>
    <ligand>
        <name>Ca(2+)</name>
        <dbReference type="ChEBI" id="CHEBI:29108"/>
        <label>1</label>
    </ligand>
</feature>
<evidence type="ECO:0000256" key="1">
    <source>
        <dbReference type="ARBA" id="ARBA00000189"/>
    </source>
</evidence>
<keyword evidence="7 16" id="KW-0479">Metal-binding</keyword>
<dbReference type="Proteomes" id="UP000231279">
    <property type="component" value="Unassembled WGS sequence"/>
</dbReference>
<comment type="similarity">
    <text evidence="18">Belongs to the peroxidase family. Classical plant (class III) peroxidase subfamily.</text>
</comment>
<evidence type="ECO:0000256" key="15">
    <source>
        <dbReference type="PIRSR" id="PIRSR600823-2"/>
    </source>
</evidence>
<evidence type="ECO:0000256" key="16">
    <source>
        <dbReference type="PIRSR" id="PIRSR600823-3"/>
    </source>
</evidence>
<keyword evidence="8" id="KW-0732">Signal</keyword>
<keyword evidence="4 18" id="KW-0964">Secreted</keyword>
<dbReference type="PANTHER" id="PTHR31517">
    <property type="match status" value="1"/>
</dbReference>
<dbReference type="GO" id="GO:0042744">
    <property type="term" value="P:hydrogen peroxide catabolic process"/>
    <property type="evidence" value="ECO:0007669"/>
    <property type="project" value="UniProtKB-KW"/>
</dbReference>
<name>A0A2G9H4Y2_9LAMI</name>
<accession>A0A2G9H4Y2</accession>
<dbReference type="GO" id="GO:0020037">
    <property type="term" value="F:heme binding"/>
    <property type="evidence" value="ECO:0007669"/>
    <property type="project" value="UniProtKB-UniRule"/>
</dbReference>
<dbReference type="EC" id="1.11.1.7" evidence="3 18"/>
<organism evidence="20 21">
    <name type="scientific">Handroanthus impetiginosus</name>
    <dbReference type="NCBI Taxonomy" id="429701"/>
    <lineage>
        <taxon>Eukaryota</taxon>
        <taxon>Viridiplantae</taxon>
        <taxon>Streptophyta</taxon>
        <taxon>Embryophyta</taxon>
        <taxon>Tracheophyta</taxon>
        <taxon>Spermatophyta</taxon>
        <taxon>Magnoliopsida</taxon>
        <taxon>eudicotyledons</taxon>
        <taxon>Gunneridae</taxon>
        <taxon>Pentapetalae</taxon>
        <taxon>asterids</taxon>
        <taxon>lamiids</taxon>
        <taxon>Lamiales</taxon>
        <taxon>Bignoniaceae</taxon>
        <taxon>Crescentiina</taxon>
        <taxon>Tabebuia alliance</taxon>
        <taxon>Handroanthus</taxon>
    </lineage>
</organism>
<keyword evidence="10 18" id="KW-0560">Oxidoreductase</keyword>
<feature type="binding site" evidence="16">
    <location>
        <position position="100"/>
    </location>
    <ligand>
        <name>Ca(2+)</name>
        <dbReference type="ChEBI" id="CHEBI:29108"/>
        <label>1</label>
    </ligand>
</feature>
<dbReference type="OrthoDB" id="2113341at2759"/>
<sequence length="346" mass="38729">MKGEGVNLIVLSTVVALGLSMYLGRMQAAVTLPPESKPLKRHFYKKLNTCDNVEPYVRHQVQLWWNRDKSITAKLLKLLYADCMVNGCDASILLDGPHTEKNASQNLWLDGFVLIDKIKTVLEARCPRAVSCADILNLAVRDAVHFAGAPSYPVFLGRRDGLDSNAASVDLPLPSVSFDQGLAYFKSKGLDVVDYATLLGAHTMGKTHCTYIHDRLYNFNNTGKPDPTMSKSELNKLRQQCPQTLKQGQKDPTVFLTDKDGPQYNFTNTYYSNVLSHNSVLKVDQNLLNDINSTQIVQEYAANKEQFRREFAFSISRMGGLKVLTGKQGEIRLNCRVINKNNPNIK</sequence>
<evidence type="ECO:0000256" key="9">
    <source>
        <dbReference type="ARBA" id="ARBA00022837"/>
    </source>
</evidence>
<evidence type="ECO:0000256" key="17">
    <source>
        <dbReference type="PIRSR" id="PIRSR600823-5"/>
    </source>
</evidence>
<keyword evidence="9 16" id="KW-0106">Calcium</keyword>
<comment type="caution">
    <text evidence="20">The sequence shown here is derived from an EMBL/GenBank/DDBJ whole genome shotgun (WGS) entry which is preliminary data.</text>
</comment>
<reference evidence="21" key="1">
    <citation type="journal article" date="2018" name="Gigascience">
        <title>Genome assembly of the Pink Ipe (Handroanthus impetiginosus, Bignoniaceae), a highly valued, ecologically keystone Neotropical timber forest tree.</title>
        <authorList>
            <person name="Silva-Junior O.B."/>
            <person name="Grattapaglia D."/>
            <person name="Novaes E."/>
            <person name="Collevatti R.G."/>
        </authorList>
    </citation>
    <scope>NUCLEOTIDE SEQUENCE [LARGE SCALE GENOMIC DNA]</scope>
    <source>
        <strain evidence="21">cv. UFG-1</strain>
    </source>
</reference>
<feature type="binding site" evidence="15">
    <location>
        <position position="172"/>
    </location>
    <ligand>
        <name>substrate</name>
    </ligand>
</feature>
<comment type="function">
    <text evidence="2">Removal of H(2)O(2), oxidation of toxic reductants, biosynthesis and degradation of lignin, suberization, auxin catabolism, response to environmental stresses such as wounding, pathogen attack and oxidative stress. These functions might be dependent on each isozyme/isoform in each plant tissue.</text>
</comment>
<evidence type="ECO:0000256" key="14">
    <source>
        <dbReference type="ARBA" id="ARBA00023324"/>
    </source>
</evidence>
<feature type="binding site" evidence="16">
    <location>
        <position position="203"/>
    </location>
    <ligand>
        <name>Ca(2+)</name>
        <dbReference type="ChEBI" id="CHEBI:29108"/>
        <label>2</label>
    </ligand>
</feature>
<evidence type="ECO:0000256" key="12">
    <source>
        <dbReference type="ARBA" id="ARBA00023157"/>
    </source>
</evidence>
<comment type="catalytic activity">
    <reaction evidence="1 18">
        <text>2 a phenolic donor + H2O2 = 2 a phenolic radical donor + 2 H2O</text>
        <dbReference type="Rhea" id="RHEA:56136"/>
        <dbReference type="ChEBI" id="CHEBI:15377"/>
        <dbReference type="ChEBI" id="CHEBI:16240"/>
        <dbReference type="ChEBI" id="CHEBI:139520"/>
        <dbReference type="ChEBI" id="CHEBI:139521"/>
        <dbReference type="EC" id="1.11.1.7"/>
    </reaction>
</comment>
<evidence type="ECO:0000256" key="2">
    <source>
        <dbReference type="ARBA" id="ARBA00002322"/>
    </source>
</evidence>
<dbReference type="EMBL" id="NKXS01002660">
    <property type="protein sequence ID" value="PIN12568.1"/>
    <property type="molecule type" value="Genomic_DNA"/>
</dbReference>
<dbReference type="CDD" id="cd00693">
    <property type="entry name" value="secretory_peroxidase"/>
    <property type="match status" value="1"/>
</dbReference>
<evidence type="ECO:0000313" key="20">
    <source>
        <dbReference type="EMBL" id="PIN12568.1"/>
    </source>
</evidence>
<evidence type="ECO:0000256" key="4">
    <source>
        <dbReference type="ARBA" id="ARBA00022525"/>
    </source>
</evidence>
<keyword evidence="13" id="KW-0325">Glycoprotein</keyword>
<evidence type="ECO:0000256" key="5">
    <source>
        <dbReference type="ARBA" id="ARBA00022559"/>
    </source>
</evidence>
<dbReference type="GO" id="GO:0005576">
    <property type="term" value="C:extracellular region"/>
    <property type="evidence" value="ECO:0007669"/>
    <property type="project" value="UniProtKB-SubCell"/>
</dbReference>
<dbReference type="AlphaFoldDB" id="A0A2G9H4Y2"/>